<evidence type="ECO:0000256" key="13">
    <source>
        <dbReference type="ARBA" id="ARBA00064647"/>
    </source>
</evidence>
<evidence type="ECO:0000256" key="12">
    <source>
        <dbReference type="ARBA" id="ARBA00057306"/>
    </source>
</evidence>
<evidence type="ECO:0000256" key="7">
    <source>
        <dbReference type="ARBA" id="ARBA00022990"/>
    </source>
</evidence>
<evidence type="ECO:0000256" key="14">
    <source>
        <dbReference type="ARBA" id="ARBA00074682"/>
    </source>
</evidence>
<evidence type="ECO:0000256" key="11">
    <source>
        <dbReference type="ARBA" id="ARBA00023310"/>
    </source>
</evidence>
<keyword evidence="10" id="KW-0472">Membrane</keyword>
<evidence type="ECO:0000256" key="1">
    <source>
        <dbReference type="ARBA" id="ARBA00004273"/>
    </source>
</evidence>
<gene>
    <name evidence="16" type="ORF">NMOB1V02_LOCUS4096</name>
</gene>
<evidence type="ECO:0000256" key="5">
    <source>
        <dbReference type="ARBA" id="ARBA00022781"/>
    </source>
</evidence>
<keyword evidence="9 15" id="KW-0496">Mitochondrion</keyword>
<dbReference type="EMBL" id="CAJPEX010000602">
    <property type="protein sequence ID" value="CAG0916481.1"/>
    <property type="molecule type" value="Genomic_DNA"/>
</dbReference>
<keyword evidence="8 15" id="KW-0406">Ion transport</keyword>
<dbReference type="OrthoDB" id="9982108at2759"/>
<evidence type="ECO:0000256" key="9">
    <source>
        <dbReference type="ARBA" id="ARBA00023128"/>
    </source>
</evidence>
<keyword evidence="7" id="KW-0007">Acetylation</keyword>
<dbReference type="GO" id="GO:0005743">
    <property type="term" value="C:mitochondrial inner membrane"/>
    <property type="evidence" value="ECO:0007669"/>
    <property type="project" value="UniProtKB-SubCell"/>
</dbReference>
<dbReference type="Proteomes" id="UP000678499">
    <property type="component" value="Unassembled WGS sequence"/>
</dbReference>
<sequence>MASLTPPAVSVSPLIKTARWGLLILGITYGYKHNRTLAAREDKLREEEAKRKVIRDQQLAAEKGRLAKAEMDEIGKQAGILDLAKQAGIRE</sequence>
<accession>A0A7R9BJQ0</accession>
<evidence type="ECO:0000313" key="17">
    <source>
        <dbReference type="Proteomes" id="UP000678499"/>
    </source>
</evidence>
<proteinExistence type="inferred from homology"/>
<keyword evidence="11 15" id="KW-0066">ATP synthesis</keyword>
<evidence type="ECO:0000256" key="6">
    <source>
        <dbReference type="ARBA" id="ARBA00022792"/>
    </source>
</evidence>
<dbReference type="InterPro" id="IPR008386">
    <property type="entry name" value="ATP_synth_F0_esu_mt"/>
</dbReference>
<keyword evidence="17" id="KW-1185">Reference proteome</keyword>
<evidence type="ECO:0000256" key="4">
    <source>
        <dbReference type="ARBA" id="ARBA00022547"/>
    </source>
</evidence>
<keyword evidence="5 15" id="KW-0375">Hydrogen ion transport</keyword>
<organism evidence="16">
    <name type="scientific">Notodromas monacha</name>
    <dbReference type="NCBI Taxonomy" id="399045"/>
    <lineage>
        <taxon>Eukaryota</taxon>
        <taxon>Metazoa</taxon>
        <taxon>Ecdysozoa</taxon>
        <taxon>Arthropoda</taxon>
        <taxon>Crustacea</taxon>
        <taxon>Oligostraca</taxon>
        <taxon>Ostracoda</taxon>
        <taxon>Podocopa</taxon>
        <taxon>Podocopida</taxon>
        <taxon>Cypridocopina</taxon>
        <taxon>Cypridoidea</taxon>
        <taxon>Cyprididae</taxon>
        <taxon>Notodromas</taxon>
    </lineage>
</organism>
<comment type="similarity">
    <text evidence="2 15">Belongs to the ATPase e subunit family.</text>
</comment>
<reference evidence="16" key="1">
    <citation type="submission" date="2020-11" db="EMBL/GenBank/DDBJ databases">
        <authorList>
            <person name="Tran Van P."/>
        </authorList>
    </citation>
    <scope>NUCLEOTIDE SEQUENCE</scope>
</reference>
<keyword evidence="6 15" id="KW-0999">Mitochondrion inner membrane</keyword>
<dbReference type="GO" id="GO:0045259">
    <property type="term" value="C:proton-transporting ATP synthase complex"/>
    <property type="evidence" value="ECO:0007669"/>
    <property type="project" value="UniProtKB-UniRule"/>
</dbReference>
<evidence type="ECO:0000256" key="15">
    <source>
        <dbReference type="RuleBase" id="RU367005"/>
    </source>
</evidence>
<keyword evidence="3 15" id="KW-0813">Transport</keyword>
<keyword evidence="4 15" id="KW-0138">CF(0)</keyword>
<evidence type="ECO:0000256" key="8">
    <source>
        <dbReference type="ARBA" id="ARBA00023065"/>
    </source>
</evidence>
<dbReference type="GO" id="GO:0015078">
    <property type="term" value="F:proton transmembrane transporter activity"/>
    <property type="evidence" value="ECO:0007669"/>
    <property type="project" value="InterPro"/>
</dbReference>
<evidence type="ECO:0000256" key="3">
    <source>
        <dbReference type="ARBA" id="ARBA00022448"/>
    </source>
</evidence>
<name>A0A7R9BJQ0_9CRUS</name>
<dbReference type="GO" id="GO:0015986">
    <property type="term" value="P:proton motive force-driven ATP synthesis"/>
    <property type="evidence" value="ECO:0007669"/>
    <property type="project" value="InterPro"/>
</dbReference>
<comment type="function">
    <text evidence="12 15">Subunit e, of the mitochondrial membrane ATP synthase complex (F(1)F(0) ATP synthase or Complex V) that produces ATP from ADP in the presence of a proton gradient across the membrane which is generated by electron transport complexes of the respiratory chain. ATP synthase complex consist of a soluble F(1) head domain - the catalytic core - and a membrane F(1) domain - the membrane proton channel. These two domains are linked by a central stalk rotating inside the F(1) region and a stationary peripheral stalk. During catalysis, ATP synthesis in the catalytic domain of F(1) is coupled via a rotary mechanism of the central stalk subunits to proton translocation. In vivo, can only synthesize ATP although its ATP hydrolase activity can be activated artificially in vitro. Part of the complex F(0) domain.</text>
</comment>
<comment type="subcellular location">
    <subcellularLocation>
        <location evidence="1 15">Mitochondrion inner membrane</location>
    </subcellularLocation>
</comment>
<dbReference type="AlphaFoldDB" id="A0A7R9BJQ0"/>
<dbReference type="PANTHER" id="PTHR12427:SF1">
    <property type="entry name" value="ATP SYNTHASE SUBUNIT E, MITOCHONDRIAL"/>
    <property type="match status" value="1"/>
</dbReference>
<comment type="subunit">
    <text evidence="13">Component of the ATP synthase complex composed at least of ATP5F1A/subunit alpha, ATP5F1B/subunit beta, ATP5MC1/subunit c (homooctomer), MT-ATP6/subunit a, MT-ATP8/subunit 8, ATP5ME/subunit e, ATP5MF/subunit f, ATP5MG/subunit g, ATP5MK/subunit k, ATP5MJ/subunit j, ATP5F1C/subunit gamma, ATP5F1D/subunit delta, ATP5F1E/subunit epsilon, ATP5PF/subunit F6, ATP5PB/subunit b, ATP5PD/subunit d, ATP5PO/subunit OSCP. ATP synthase complex consists of a soluble F(1) head domain (subunits alpha(3) and beta(3)) - the catalytic core - and a membrane F(0) domain - the membrane proton channel (subunits c, a, 8, e, f, g, k and j). These two domains are linked by a central stalk (subunits gamma, delta, and epsilon) rotating inside the F1 region and a stationary peripheral stalk (subunits F6, b, d, and OSCP).</text>
</comment>
<dbReference type="Pfam" id="PF05680">
    <property type="entry name" value="ATP-synt_E"/>
    <property type="match status" value="1"/>
</dbReference>
<comment type="subunit">
    <text evidence="15">F-type ATPases have 2 components, CF(1) - the catalytic core - and CF(0) - the membrane proton channel. CF(1) and CF(0) have multiple subunits.</text>
</comment>
<dbReference type="PANTHER" id="PTHR12427">
    <property type="entry name" value="ATP SYNTHASE E CHAIN, MITOCHONDRIAL"/>
    <property type="match status" value="1"/>
</dbReference>
<dbReference type="EMBL" id="OA882639">
    <property type="protein sequence ID" value="CAD7276329.1"/>
    <property type="molecule type" value="Genomic_DNA"/>
</dbReference>
<evidence type="ECO:0000313" key="16">
    <source>
        <dbReference type="EMBL" id="CAD7276329.1"/>
    </source>
</evidence>
<protein>
    <recommendedName>
        <fullName evidence="14 15">ATP synthase F(0) complex subunit e, mitochondrial</fullName>
    </recommendedName>
</protein>
<evidence type="ECO:0000256" key="2">
    <source>
        <dbReference type="ARBA" id="ARBA00007333"/>
    </source>
</evidence>
<evidence type="ECO:0000256" key="10">
    <source>
        <dbReference type="ARBA" id="ARBA00023136"/>
    </source>
</evidence>